<feature type="compositionally biased region" description="Basic and acidic residues" evidence="1">
    <location>
        <begin position="103"/>
        <end position="121"/>
    </location>
</feature>
<proteinExistence type="predicted"/>
<dbReference type="EMBL" id="JAODUP010000287">
    <property type="protein sequence ID" value="KAK2153753.1"/>
    <property type="molecule type" value="Genomic_DNA"/>
</dbReference>
<evidence type="ECO:0000256" key="1">
    <source>
        <dbReference type="SAM" id="MobiDB-lite"/>
    </source>
</evidence>
<evidence type="ECO:0000313" key="2">
    <source>
        <dbReference type="EMBL" id="KAK2153753.1"/>
    </source>
</evidence>
<feature type="compositionally biased region" description="Low complexity" evidence="1">
    <location>
        <begin position="123"/>
        <end position="132"/>
    </location>
</feature>
<gene>
    <name evidence="2" type="ORF">LSH36_287g02001</name>
</gene>
<feature type="compositionally biased region" description="Polar residues" evidence="1">
    <location>
        <begin position="141"/>
        <end position="152"/>
    </location>
</feature>
<organism evidence="2 3">
    <name type="scientific">Paralvinella palmiformis</name>
    <dbReference type="NCBI Taxonomy" id="53620"/>
    <lineage>
        <taxon>Eukaryota</taxon>
        <taxon>Metazoa</taxon>
        <taxon>Spiralia</taxon>
        <taxon>Lophotrochozoa</taxon>
        <taxon>Annelida</taxon>
        <taxon>Polychaeta</taxon>
        <taxon>Sedentaria</taxon>
        <taxon>Canalipalpata</taxon>
        <taxon>Terebellida</taxon>
        <taxon>Terebelliformia</taxon>
        <taxon>Alvinellidae</taxon>
        <taxon>Paralvinella</taxon>
    </lineage>
</organism>
<evidence type="ECO:0000313" key="3">
    <source>
        <dbReference type="Proteomes" id="UP001208570"/>
    </source>
</evidence>
<keyword evidence="3" id="KW-1185">Reference proteome</keyword>
<sequence length="171" mass="18389">MAPNGTGSFCAAFGCSNRKILTLSAESCLGFIARLGFVSDNISRKKTPEKWHLVDQPMCFMAILISSLVGLSQLMGRFTIAGSNSSDKDEANVLVGASVAPSVHEKGDTDSSCHVDGRDDSNAQDSNNSSGDTNDKESDNFDNVISSYGSENLSDDDGEELYIRKDFADWQ</sequence>
<protein>
    <submittedName>
        <fullName evidence="2">Uncharacterized protein</fullName>
    </submittedName>
</protein>
<reference evidence="2" key="1">
    <citation type="journal article" date="2023" name="Mol. Biol. Evol.">
        <title>Third-Generation Sequencing Reveals the Adaptive Role of the Epigenome in Three Deep-Sea Polychaetes.</title>
        <authorList>
            <person name="Perez M."/>
            <person name="Aroh O."/>
            <person name="Sun Y."/>
            <person name="Lan Y."/>
            <person name="Juniper S.K."/>
            <person name="Young C.R."/>
            <person name="Angers B."/>
            <person name="Qian P.Y."/>
        </authorList>
    </citation>
    <scope>NUCLEOTIDE SEQUENCE</scope>
    <source>
        <strain evidence="2">P08H-3</strain>
    </source>
</reference>
<name>A0AAD9JID4_9ANNE</name>
<feature type="region of interest" description="Disordered" evidence="1">
    <location>
        <begin position="97"/>
        <end position="156"/>
    </location>
</feature>
<dbReference type="AlphaFoldDB" id="A0AAD9JID4"/>
<dbReference type="Proteomes" id="UP001208570">
    <property type="component" value="Unassembled WGS sequence"/>
</dbReference>
<accession>A0AAD9JID4</accession>
<comment type="caution">
    <text evidence="2">The sequence shown here is derived from an EMBL/GenBank/DDBJ whole genome shotgun (WGS) entry which is preliminary data.</text>
</comment>